<dbReference type="EMBL" id="CASHTH010002056">
    <property type="protein sequence ID" value="CAI8024172.1"/>
    <property type="molecule type" value="Genomic_DNA"/>
</dbReference>
<gene>
    <name evidence="2" type="ORF">GBAR_LOCUS14057</name>
</gene>
<keyword evidence="3" id="KW-1185">Reference proteome</keyword>
<dbReference type="Proteomes" id="UP001174909">
    <property type="component" value="Unassembled WGS sequence"/>
</dbReference>
<sequence>MVFPLPPVLPPCSCGPGHRWVRGGRCLQPAIFLRAGTTNRQSDEQRAVERRTFSPIDTPPDVMRTSTSSRAFSRQLTKDSRLIDKQEKHHTLYVILRAKCF</sequence>
<dbReference type="AlphaFoldDB" id="A0AA35S7Y1"/>
<reference evidence="2" key="1">
    <citation type="submission" date="2023-03" db="EMBL/GenBank/DDBJ databases">
        <authorList>
            <person name="Steffen K."/>
            <person name="Cardenas P."/>
        </authorList>
    </citation>
    <scope>NUCLEOTIDE SEQUENCE</scope>
</reference>
<accession>A0AA35S7Y1</accession>
<evidence type="ECO:0000313" key="2">
    <source>
        <dbReference type="EMBL" id="CAI8024172.1"/>
    </source>
</evidence>
<organism evidence="2 3">
    <name type="scientific">Geodia barretti</name>
    <name type="common">Barrett's horny sponge</name>
    <dbReference type="NCBI Taxonomy" id="519541"/>
    <lineage>
        <taxon>Eukaryota</taxon>
        <taxon>Metazoa</taxon>
        <taxon>Porifera</taxon>
        <taxon>Demospongiae</taxon>
        <taxon>Heteroscleromorpha</taxon>
        <taxon>Tetractinellida</taxon>
        <taxon>Astrophorina</taxon>
        <taxon>Geodiidae</taxon>
        <taxon>Geodia</taxon>
    </lineage>
</organism>
<evidence type="ECO:0000256" key="1">
    <source>
        <dbReference type="SAM" id="MobiDB-lite"/>
    </source>
</evidence>
<protein>
    <submittedName>
        <fullName evidence="2">Uncharacterized protein</fullName>
    </submittedName>
</protein>
<feature type="region of interest" description="Disordered" evidence="1">
    <location>
        <begin position="54"/>
        <end position="75"/>
    </location>
</feature>
<proteinExistence type="predicted"/>
<comment type="caution">
    <text evidence="2">The sequence shown here is derived from an EMBL/GenBank/DDBJ whole genome shotgun (WGS) entry which is preliminary data.</text>
</comment>
<name>A0AA35S7Y1_GEOBA</name>
<feature type="compositionally biased region" description="Polar residues" evidence="1">
    <location>
        <begin position="64"/>
        <end position="75"/>
    </location>
</feature>
<evidence type="ECO:0000313" key="3">
    <source>
        <dbReference type="Proteomes" id="UP001174909"/>
    </source>
</evidence>